<feature type="transmembrane region" description="Helical" evidence="1">
    <location>
        <begin position="37"/>
        <end position="60"/>
    </location>
</feature>
<feature type="transmembrane region" description="Helical" evidence="1">
    <location>
        <begin position="12"/>
        <end position="31"/>
    </location>
</feature>
<keyword evidence="1" id="KW-0812">Transmembrane</keyword>
<keyword evidence="3" id="KW-1185">Reference proteome</keyword>
<dbReference type="Proteomes" id="UP000321513">
    <property type="component" value="Unassembled WGS sequence"/>
</dbReference>
<protein>
    <submittedName>
        <fullName evidence="2">Uncharacterized protein</fullName>
    </submittedName>
</protein>
<dbReference type="EMBL" id="BJYT01000005">
    <property type="protein sequence ID" value="GEO09124.1"/>
    <property type="molecule type" value="Genomic_DNA"/>
</dbReference>
<gene>
    <name evidence="2" type="ORF">SAE01_16200</name>
</gene>
<evidence type="ECO:0000256" key="1">
    <source>
        <dbReference type="SAM" id="Phobius"/>
    </source>
</evidence>
<dbReference type="RefSeq" id="WP_174834606.1">
    <property type="nucleotide sequence ID" value="NZ_BJYT01000005.1"/>
</dbReference>
<organism evidence="2 3">
    <name type="scientific">Segetibacter aerophilus</name>
    <dbReference type="NCBI Taxonomy" id="670293"/>
    <lineage>
        <taxon>Bacteria</taxon>
        <taxon>Pseudomonadati</taxon>
        <taxon>Bacteroidota</taxon>
        <taxon>Chitinophagia</taxon>
        <taxon>Chitinophagales</taxon>
        <taxon>Chitinophagaceae</taxon>
        <taxon>Segetibacter</taxon>
    </lineage>
</organism>
<proteinExistence type="predicted"/>
<dbReference type="AlphaFoldDB" id="A0A512BAW5"/>
<evidence type="ECO:0000313" key="3">
    <source>
        <dbReference type="Proteomes" id="UP000321513"/>
    </source>
</evidence>
<reference evidence="2 3" key="1">
    <citation type="submission" date="2019-07" db="EMBL/GenBank/DDBJ databases">
        <title>Whole genome shotgun sequence of Segetibacter aerophilus NBRC 106135.</title>
        <authorList>
            <person name="Hosoyama A."/>
            <person name="Uohara A."/>
            <person name="Ohji S."/>
            <person name="Ichikawa N."/>
        </authorList>
    </citation>
    <scope>NUCLEOTIDE SEQUENCE [LARGE SCALE GENOMIC DNA]</scope>
    <source>
        <strain evidence="2 3">NBRC 106135</strain>
    </source>
</reference>
<sequence>MKRFWFKKGLMIAMCFVAALIVFGAIVMALWNAILPAVIGVNTITFTQALGILVLSKILFGGFGRGGGWKRGGDHNWKNSMREKFGSMTPEEREKFKAEWKNRCSGGWAMNRKEKSTSASE</sequence>
<keyword evidence="1" id="KW-0472">Membrane</keyword>
<evidence type="ECO:0000313" key="2">
    <source>
        <dbReference type="EMBL" id="GEO09124.1"/>
    </source>
</evidence>
<keyword evidence="1" id="KW-1133">Transmembrane helix</keyword>
<accession>A0A512BAW5</accession>
<name>A0A512BAW5_9BACT</name>
<comment type="caution">
    <text evidence="2">The sequence shown here is derived from an EMBL/GenBank/DDBJ whole genome shotgun (WGS) entry which is preliminary data.</text>
</comment>